<dbReference type="PANTHER" id="PTHR32309:SF31">
    <property type="entry name" value="CAPSULAR EXOPOLYSACCHARIDE FAMILY"/>
    <property type="match status" value="1"/>
</dbReference>
<keyword evidence="3" id="KW-0472">Membrane</keyword>
<evidence type="ECO:0000256" key="3">
    <source>
        <dbReference type="SAM" id="Phobius"/>
    </source>
</evidence>
<keyword evidence="1" id="KW-0175">Coiled coil</keyword>
<dbReference type="InterPro" id="IPR050445">
    <property type="entry name" value="Bact_polysacc_biosynth/exp"/>
</dbReference>
<evidence type="ECO:0000313" key="5">
    <source>
        <dbReference type="Proteomes" id="UP001596042"/>
    </source>
</evidence>
<keyword evidence="5" id="KW-1185">Reference proteome</keyword>
<dbReference type="EMBL" id="JBHSEL010000043">
    <property type="protein sequence ID" value="MFC4624524.1"/>
    <property type="molecule type" value="Genomic_DNA"/>
</dbReference>
<accession>A0ABV9H2A6</accession>
<evidence type="ECO:0008006" key="6">
    <source>
        <dbReference type="Google" id="ProtNLM"/>
    </source>
</evidence>
<comment type="caution">
    <text evidence="4">The sequence shown here is derived from an EMBL/GenBank/DDBJ whole genome shotgun (WGS) entry which is preliminary data.</text>
</comment>
<feature type="coiled-coil region" evidence="1">
    <location>
        <begin position="367"/>
        <end position="475"/>
    </location>
</feature>
<evidence type="ECO:0000256" key="2">
    <source>
        <dbReference type="SAM" id="MobiDB-lite"/>
    </source>
</evidence>
<keyword evidence="3" id="KW-0812">Transmembrane</keyword>
<name>A0ABV9H2A6_9HYPH</name>
<evidence type="ECO:0000313" key="4">
    <source>
        <dbReference type="EMBL" id="MFC4624524.1"/>
    </source>
</evidence>
<protein>
    <recommendedName>
        <fullName evidence="6">Lipopolysaccharide biosynthesis protein</fullName>
    </recommendedName>
</protein>
<organism evidence="4 5">
    <name type="scientific">Daeguia caeni</name>
    <dbReference type="NCBI Taxonomy" id="439612"/>
    <lineage>
        <taxon>Bacteria</taxon>
        <taxon>Pseudomonadati</taxon>
        <taxon>Pseudomonadota</taxon>
        <taxon>Alphaproteobacteria</taxon>
        <taxon>Hyphomicrobiales</taxon>
        <taxon>Brucellaceae</taxon>
        <taxon>Daeguia</taxon>
    </lineage>
</organism>
<dbReference type="RefSeq" id="WP_374831414.1">
    <property type="nucleotide sequence ID" value="NZ_JBHEEZ010000008.1"/>
</dbReference>
<sequence>MSELEKRSQASEWKPLLSYARVSGRSEKPEPFGPEPFSARSQSRPKAQQEARPAVSIVPPWVPVTEEKPGETQPSQSAPEVKPEQAVAEPAPRTGRKAFRHRFFARKRPAFRLRAHDHTSCKIVLAATLLGGIAAALHALFLPQPITATAELYIGPRLEKTKPAIDLKILTQSPERMILSDEVLNKVAAATGLARDAEFNAAMRQSGLAGLLQPGEKSGKPQDLVGSLRGHVDVRPATDGDHYRLDVTTRTGLKSVEIANAIGTILRHEVEAAQLQTKQMRLEAIAEKQAALLKEVEAAEKALADYRATHGIEGGKTENVLGVNEIALAKQQNVNADLRDRLQMLVGATAAAVVAGEVPDSALSDALIELRRRYGEARAQLNRLSTEHMPTDKVVIEAQAAVSSLGSAINAELVRLRSALQVELARAQEREQQLAAQIEQDKAQEQNRTADRVALQVLEDNAAQKRAAYRAFLQEAQQQTAALNAADIEVMMVEQASIAAGERTDQRLIIMLGGLFLGLLLGILLAILRIIARSRR</sequence>
<feature type="coiled-coil region" evidence="1">
    <location>
        <begin position="282"/>
        <end position="309"/>
    </location>
</feature>
<dbReference type="PANTHER" id="PTHR32309">
    <property type="entry name" value="TYROSINE-PROTEIN KINASE"/>
    <property type="match status" value="1"/>
</dbReference>
<keyword evidence="3" id="KW-1133">Transmembrane helix</keyword>
<feature type="transmembrane region" description="Helical" evidence="3">
    <location>
        <begin position="508"/>
        <end position="532"/>
    </location>
</feature>
<feature type="region of interest" description="Disordered" evidence="2">
    <location>
        <begin position="23"/>
        <end position="94"/>
    </location>
</feature>
<proteinExistence type="predicted"/>
<feature type="transmembrane region" description="Helical" evidence="3">
    <location>
        <begin position="123"/>
        <end position="142"/>
    </location>
</feature>
<gene>
    <name evidence="4" type="ORF">ACFO1V_04685</name>
</gene>
<dbReference type="Proteomes" id="UP001596042">
    <property type="component" value="Unassembled WGS sequence"/>
</dbReference>
<evidence type="ECO:0000256" key="1">
    <source>
        <dbReference type="SAM" id="Coils"/>
    </source>
</evidence>
<reference evidence="5" key="1">
    <citation type="journal article" date="2019" name="Int. J. Syst. Evol. Microbiol.">
        <title>The Global Catalogue of Microorganisms (GCM) 10K type strain sequencing project: providing services to taxonomists for standard genome sequencing and annotation.</title>
        <authorList>
            <consortium name="The Broad Institute Genomics Platform"/>
            <consortium name="The Broad Institute Genome Sequencing Center for Infectious Disease"/>
            <person name="Wu L."/>
            <person name="Ma J."/>
        </authorList>
    </citation>
    <scope>NUCLEOTIDE SEQUENCE [LARGE SCALE GENOMIC DNA]</scope>
    <source>
        <strain evidence="5">CGMCC 1.15731</strain>
    </source>
</reference>